<dbReference type="InterPro" id="IPR036390">
    <property type="entry name" value="WH_DNA-bd_sf"/>
</dbReference>
<dbReference type="GeneID" id="68859349"/>
<dbReference type="SUPFAM" id="SSF46785">
    <property type="entry name" value="Winged helix' DNA-binding domain"/>
    <property type="match status" value="1"/>
</dbReference>
<dbReference type="Gene3D" id="2.30.30.690">
    <property type="match status" value="1"/>
</dbReference>
<dbReference type="Gene3D" id="1.10.10.10">
    <property type="entry name" value="Winged helix-like DNA-binding domain superfamily/Winged helix DNA-binding domain"/>
    <property type="match status" value="1"/>
</dbReference>
<reference evidence="5 6" key="1">
    <citation type="submission" date="2020-11" db="EMBL/GenBank/DDBJ databases">
        <title>Carbohydrate-dependent, anaerobic sulfur respiration: A novel catabolism in halophilic archaea.</title>
        <authorList>
            <person name="Sorokin D.Y."/>
            <person name="Messina E."/>
            <person name="Smedile F."/>
            <person name="La Cono V."/>
            <person name="Hallsworth J.E."/>
            <person name="Yakimov M.M."/>
        </authorList>
    </citation>
    <scope>NUCLEOTIDE SEQUENCE [LARGE SCALE GENOMIC DNA]</scope>
    <source>
        <strain evidence="5 6">HSR-Est</strain>
    </source>
</reference>
<gene>
    <name evidence="5" type="ORF">HSEST_2716</name>
</gene>
<dbReference type="Pfam" id="PF11495">
    <property type="entry name" value="Regulator_TrmB"/>
    <property type="match status" value="1"/>
</dbReference>
<evidence type="ECO:0000256" key="2">
    <source>
        <dbReference type="SAM" id="Coils"/>
    </source>
</evidence>
<comment type="similarity">
    <text evidence="1">Belongs to the transcriptional regulator TrmB family.</text>
</comment>
<evidence type="ECO:0000259" key="3">
    <source>
        <dbReference type="Pfam" id="PF01978"/>
    </source>
</evidence>
<dbReference type="InterPro" id="IPR051797">
    <property type="entry name" value="TrmB-like"/>
</dbReference>
<evidence type="ECO:0000256" key="1">
    <source>
        <dbReference type="ARBA" id="ARBA00007287"/>
    </source>
</evidence>
<protein>
    <submittedName>
        <fullName evidence="5">Sugar-specific transcriptional regulator TrmB</fullName>
    </submittedName>
</protein>
<dbReference type="InterPro" id="IPR036388">
    <property type="entry name" value="WH-like_DNA-bd_sf"/>
</dbReference>
<proteinExistence type="inferred from homology"/>
<dbReference type="EMBL" id="CP064791">
    <property type="protein sequence ID" value="QSG16225.1"/>
    <property type="molecule type" value="Genomic_DNA"/>
</dbReference>
<dbReference type="Gene3D" id="3.30.870.10">
    <property type="entry name" value="Endonuclease Chain A"/>
    <property type="match status" value="1"/>
</dbReference>
<dbReference type="InterPro" id="IPR002831">
    <property type="entry name" value="Tscrpt_reg_TrmB_N"/>
</dbReference>
<dbReference type="PANTHER" id="PTHR34293:SF1">
    <property type="entry name" value="HTH-TYPE TRANSCRIPTIONAL REGULATOR TRMBL2"/>
    <property type="match status" value="1"/>
</dbReference>
<dbReference type="Proteomes" id="UP000663292">
    <property type="component" value="Chromosome"/>
</dbReference>
<evidence type="ECO:0000313" key="6">
    <source>
        <dbReference type="Proteomes" id="UP000663292"/>
    </source>
</evidence>
<dbReference type="CDD" id="cd09124">
    <property type="entry name" value="PLDc_like_TrmB_middle"/>
    <property type="match status" value="1"/>
</dbReference>
<organism evidence="5 6">
    <name type="scientific">Halapricum desulfuricans</name>
    <dbReference type="NCBI Taxonomy" id="2841257"/>
    <lineage>
        <taxon>Archaea</taxon>
        <taxon>Methanobacteriati</taxon>
        <taxon>Methanobacteriota</taxon>
        <taxon>Stenosarchaea group</taxon>
        <taxon>Halobacteria</taxon>
        <taxon>Halobacteriales</taxon>
        <taxon>Haloarculaceae</taxon>
        <taxon>Halapricum</taxon>
    </lineage>
</organism>
<dbReference type="PANTHER" id="PTHR34293">
    <property type="entry name" value="HTH-TYPE TRANSCRIPTIONAL REGULATOR TRMBL2"/>
    <property type="match status" value="1"/>
</dbReference>
<feature type="coiled-coil region" evidence="2">
    <location>
        <begin position="80"/>
        <end position="157"/>
    </location>
</feature>
<feature type="domain" description="Transcription regulator TrmB N-terminal" evidence="3">
    <location>
        <begin position="10"/>
        <end position="74"/>
    </location>
</feature>
<evidence type="ECO:0000259" key="4">
    <source>
        <dbReference type="Pfam" id="PF11495"/>
    </source>
</evidence>
<dbReference type="RefSeq" id="WP_229121492.1">
    <property type="nucleotide sequence ID" value="NZ_CP064791.1"/>
</dbReference>
<keyword evidence="2" id="KW-0175">Coiled coil</keyword>
<evidence type="ECO:0000313" key="5">
    <source>
        <dbReference type="EMBL" id="QSG16225.1"/>
    </source>
</evidence>
<sequence length="359" mass="40133">MNKSKLTTVLEDAGLSPYQAEAYVTVLELGSASATDVAEESDVPDPRIYDVLRDLEQRGYVETYEQDSLHARAYSPESVLEDLRERADRFEDAAEEIEDRWEAPTMDSHTVSFVKRIDTVLDKAEAKIRAAENQVLVAVSQSQYVRLRDALKDARERGVHVRLAMYAEEDSPHSLPSESELREVATEARYRSIPMPLIALIDRTATCFAPHDLSTNRYGIIVEDRTHAYVFHWFFMAGLWESTEPLFTDDDDSLPRTYVNIRNCIRDIAPLLEDGATIAATVQGLDVDSGTEVTLEGDIVDIDYPSLENVGRDPLFSYLGGQATITVETDDGPIAVGGWGAVIEDFEATRIVIEDVSYD</sequence>
<dbReference type="SUPFAM" id="SSF159071">
    <property type="entry name" value="TrmB C-terminal domain-like"/>
    <property type="match status" value="1"/>
</dbReference>
<keyword evidence="6" id="KW-1185">Reference proteome</keyword>
<dbReference type="Pfam" id="PF01978">
    <property type="entry name" value="TrmB"/>
    <property type="match status" value="1"/>
</dbReference>
<dbReference type="InterPro" id="IPR021586">
    <property type="entry name" value="Tscrpt_reg_TrmB_C"/>
</dbReference>
<feature type="domain" description="Transcription regulator TrmB C-terminal" evidence="4">
    <location>
        <begin position="111"/>
        <end position="354"/>
    </location>
</feature>
<name>A0A897NXC5_9EURY</name>
<accession>A0A897NXC5</accession>
<dbReference type="AlphaFoldDB" id="A0A897NXC5"/>